<comment type="pathway">
    <text evidence="1">Protein modification; protein ubiquitination.</text>
</comment>
<dbReference type="PANTHER" id="PTHR21497:SF27">
    <property type="entry name" value="E3 UBIQUITIN-PROTEIN LIGASE UBR1"/>
    <property type="match status" value="1"/>
</dbReference>
<keyword evidence="1" id="KW-0862">Zinc</keyword>
<evidence type="ECO:0000256" key="1">
    <source>
        <dbReference type="RuleBase" id="RU366018"/>
    </source>
</evidence>
<keyword evidence="1" id="KW-0833">Ubl conjugation pathway</keyword>
<keyword evidence="1" id="KW-0808">Transferase</keyword>
<keyword evidence="1" id="KW-0863">Zinc-finger</keyword>
<dbReference type="InterPro" id="IPR001888">
    <property type="entry name" value="Transposase_1"/>
</dbReference>
<dbReference type="PANTHER" id="PTHR21497">
    <property type="entry name" value="UBIQUITIN LIGASE E3 ALPHA-RELATED"/>
    <property type="match status" value="1"/>
</dbReference>
<keyword evidence="1" id="KW-0479">Metal-binding</keyword>
<reference evidence="2" key="1">
    <citation type="submission" date="2023-07" db="EMBL/GenBank/DDBJ databases">
        <authorList>
            <person name="Stuckert A."/>
        </authorList>
    </citation>
    <scope>NUCLEOTIDE SEQUENCE</scope>
</reference>
<name>A0ABN9LVL8_9NEOB</name>
<dbReference type="EMBL" id="CAUEEQ010034058">
    <property type="protein sequence ID" value="CAJ0951925.1"/>
    <property type="molecule type" value="Genomic_DNA"/>
</dbReference>
<organism evidence="2 3">
    <name type="scientific">Ranitomeya imitator</name>
    <name type="common">mimic poison frog</name>
    <dbReference type="NCBI Taxonomy" id="111125"/>
    <lineage>
        <taxon>Eukaryota</taxon>
        <taxon>Metazoa</taxon>
        <taxon>Chordata</taxon>
        <taxon>Craniata</taxon>
        <taxon>Vertebrata</taxon>
        <taxon>Euteleostomi</taxon>
        <taxon>Amphibia</taxon>
        <taxon>Batrachia</taxon>
        <taxon>Anura</taxon>
        <taxon>Neobatrachia</taxon>
        <taxon>Hyloidea</taxon>
        <taxon>Dendrobatidae</taxon>
        <taxon>Dendrobatinae</taxon>
        <taxon>Ranitomeya</taxon>
    </lineage>
</organism>
<comment type="similarity">
    <text evidence="1">Belongs to the E3 ubiquitin-protein ligase UBR1-like family.</text>
</comment>
<evidence type="ECO:0000313" key="2">
    <source>
        <dbReference type="EMBL" id="CAJ0951925.1"/>
    </source>
</evidence>
<accession>A0ABN9LVL8</accession>
<evidence type="ECO:0000313" key="3">
    <source>
        <dbReference type="Proteomes" id="UP001176940"/>
    </source>
</evidence>
<gene>
    <name evidence="2" type="ORF">RIMI_LOCUS13658024</name>
</gene>
<comment type="catalytic activity">
    <reaction evidence="1">
        <text>S-ubiquitinyl-[E2 ubiquitin-conjugating enzyme]-L-cysteine + [acceptor protein]-L-lysine = [E2 ubiquitin-conjugating enzyme]-L-cysteine + N(6)-ubiquitinyl-[acceptor protein]-L-lysine.</text>
        <dbReference type="EC" id="2.3.2.27"/>
    </reaction>
</comment>
<dbReference type="InterPro" id="IPR039164">
    <property type="entry name" value="UBR1-like"/>
</dbReference>
<dbReference type="Pfam" id="PF01359">
    <property type="entry name" value="Transposase_1"/>
    <property type="match status" value="1"/>
</dbReference>
<proteinExistence type="inferred from homology"/>
<sequence length="871" mass="100113">MLTDEQKKKRVDISIANLEKFKADKENFLSRFLTMDKTWIHHFDPETKQQSMTWKRADEPTPKKFKVSSSAGKVMASVFWDDEGIIMVDYLEKGAIITGSYYAEQIRRLWEAIKEKRRGKLRAGVLFHQDNAPAHKAAVAMATIQEAGFELVEHPLYWPDLAPSDFFLFPRLKEHLRGKKFDDNSDVSFGKLQPGFFMSRDKLNEDNNKEFVFAIIFRKKLRFRKVVHDLIFSSFFKEMEFKKLFAIEFVKCYKKVQKEYMDDDRDRNISVTAFSVQVFTVPTLARMLIEEQNVIKVITETLLEVLPEYLDPENKFNFQGYRQDRFCRVYAIIFDFNVQWQLPASRRHPTHPPLCRRSISLVPAPAALPLLSDHLAPLIKFSYSRELMCQENTHARYILISKPTSWTNKLKEKFVEGFSSLLRVLSCMQGMEAISRMIGQHVERESDWEAAVAMQMQLKNVLILLQEWCASNDDVLLMTYKACHHRVLGCIKPVTFQQRTPVQMCGHSYHSYPFKVSRDPVSIHLPLSRMLAGLHSQMSKTGLITKLPQLISPNDFQVELLIESPLQCLVLAGQVAAEMWKRNGLTIVSQVFYYSDVKCREEMYDKDIVMLQIGASYMDPNHFMLLVLDRFELVQALSKVSFPTKDMDQMRQWNMLIEEMLYFLICVIGERYMPGVSNVTKEESLMREIIHLLCIEPMAHSAIGKALPEMGLRRGTAKKRRGYSREENPGGIQFVKCITPTEWTCCLRPDGRVRAVAVWGEKDGGKWSGTVHLLVPSALTVVVQWGLLGCHVGICISKRSIPLGWDRAECPAIGLAAEEDMWRRHSMCSSIEGVGRSVPLKGPVAPKNQLRSGIPRRRRGYGEVTCSVLAC</sequence>
<dbReference type="Proteomes" id="UP001176940">
    <property type="component" value="Unassembled WGS sequence"/>
</dbReference>
<comment type="caution">
    <text evidence="2">The sequence shown here is derived from an EMBL/GenBank/DDBJ whole genome shotgun (WGS) entry which is preliminary data.</text>
</comment>
<protein>
    <recommendedName>
        <fullName evidence="1">E3 ubiquitin-protein ligase</fullName>
        <ecNumber evidence="1">2.3.2.27</ecNumber>
    </recommendedName>
</protein>
<dbReference type="Gene3D" id="3.30.420.10">
    <property type="entry name" value="Ribonuclease H-like superfamily/Ribonuclease H"/>
    <property type="match status" value="1"/>
</dbReference>
<dbReference type="InterPro" id="IPR036397">
    <property type="entry name" value="RNaseH_sf"/>
</dbReference>
<dbReference type="EC" id="2.3.2.27" evidence="1"/>
<keyword evidence="3" id="KW-1185">Reference proteome</keyword>
<comment type="function">
    <text evidence="1">Ubiquitin ligase protein which is a component of the N-end rule pathway. Recognizes and binds to proteins bearing specific N-terminal residues that are destabilizing according to the N-end rule, leading to their ubiquitination and subsequent degradation.</text>
</comment>